<dbReference type="RefSeq" id="WP_188727611.1">
    <property type="nucleotide sequence ID" value="NZ_BMIT01000003.1"/>
</dbReference>
<feature type="domain" description="Nudix hydrolase" evidence="1">
    <location>
        <begin position="102"/>
        <end position="242"/>
    </location>
</feature>
<name>A0ABQ1TBY4_9GAMM</name>
<dbReference type="Gene3D" id="3.90.79.10">
    <property type="entry name" value="Nucleoside Triphosphate Pyrophosphohydrolase"/>
    <property type="match status" value="1"/>
</dbReference>
<evidence type="ECO:0000259" key="1">
    <source>
        <dbReference type="PROSITE" id="PS51462"/>
    </source>
</evidence>
<keyword evidence="3" id="KW-1185">Reference proteome</keyword>
<dbReference type="PROSITE" id="PS51462">
    <property type="entry name" value="NUDIX"/>
    <property type="match status" value="1"/>
</dbReference>
<dbReference type="InterPro" id="IPR015797">
    <property type="entry name" value="NUDIX_hydrolase-like_dom_sf"/>
</dbReference>
<gene>
    <name evidence="2" type="ORF">GCM10008027_10300</name>
</gene>
<dbReference type="SUPFAM" id="SSF55811">
    <property type="entry name" value="Nudix"/>
    <property type="match status" value="1"/>
</dbReference>
<accession>A0ABQ1TBY4</accession>
<proteinExistence type="predicted"/>
<dbReference type="InterPro" id="IPR000086">
    <property type="entry name" value="NUDIX_hydrolase_dom"/>
</dbReference>
<dbReference type="EMBL" id="BMIT01000003">
    <property type="protein sequence ID" value="GGE87385.1"/>
    <property type="molecule type" value="Genomic_DNA"/>
</dbReference>
<evidence type="ECO:0000313" key="2">
    <source>
        <dbReference type="EMBL" id="GGE87385.1"/>
    </source>
</evidence>
<dbReference type="Proteomes" id="UP000638462">
    <property type="component" value="Unassembled WGS sequence"/>
</dbReference>
<organism evidence="2 3">
    <name type="scientific">Pseudoalteromonas gelatinilytica</name>
    <dbReference type="NCBI Taxonomy" id="1703256"/>
    <lineage>
        <taxon>Bacteria</taxon>
        <taxon>Pseudomonadati</taxon>
        <taxon>Pseudomonadota</taxon>
        <taxon>Gammaproteobacteria</taxon>
        <taxon>Alteromonadales</taxon>
        <taxon>Pseudoalteromonadaceae</taxon>
        <taxon>Pseudoalteromonas</taxon>
    </lineage>
</organism>
<evidence type="ECO:0000313" key="3">
    <source>
        <dbReference type="Proteomes" id="UP000638462"/>
    </source>
</evidence>
<sequence length="249" mass="28419">MVNSKIIWEGNSNIEDFKIVTCKSCLRLFSCEETLKDYWQEVLEEAKNAGTEIWDGQYYRLENIDEIQRGSLQLKLSTIPYSTIRSLIKLGQQQNLASCYFPYHINTGALISTSDDLFVFGQKSTQSGAHFIDLIGGGLQKDELVVQQAIDIKKNILKEAFEEANITSSMIDWINLNSFILTNTMSVVILFNIKLNVDKSQLIQSFEGRVENELSGLQFFDHESVNELSHKENRLSYLSLIPKLVKNFS</sequence>
<comment type="caution">
    <text evidence="2">The sequence shown here is derived from an EMBL/GenBank/DDBJ whole genome shotgun (WGS) entry which is preliminary data.</text>
</comment>
<reference evidence="3" key="1">
    <citation type="journal article" date="2019" name="Int. J. Syst. Evol. Microbiol.">
        <title>The Global Catalogue of Microorganisms (GCM) 10K type strain sequencing project: providing services to taxonomists for standard genome sequencing and annotation.</title>
        <authorList>
            <consortium name="The Broad Institute Genomics Platform"/>
            <consortium name="The Broad Institute Genome Sequencing Center for Infectious Disease"/>
            <person name="Wu L."/>
            <person name="Ma J."/>
        </authorList>
    </citation>
    <scope>NUCLEOTIDE SEQUENCE [LARGE SCALE GENOMIC DNA]</scope>
    <source>
        <strain evidence="3">CGMCC 1.15394</strain>
    </source>
</reference>
<protein>
    <recommendedName>
        <fullName evidence="1">Nudix hydrolase domain-containing protein</fullName>
    </recommendedName>
</protein>